<accession>A0A9P7HCD2</accession>
<keyword evidence="8" id="KW-0812">Transmembrane</keyword>
<feature type="region of interest" description="Disordered" evidence="7">
    <location>
        <begin position="33"/>
        <end position="65"/>
    </location>
</feature>
<dbReference type="SUPFAM" id="SSF51905">
    <property type="entry name" value="FAD/NAD(P)-binding domain"/>
    <property type="match status" value="2"/>
</dbReference>
<keyword evidence="10" id="KW-1185">Reference proteome</keyword>
<evidence type="ECO:0000256" key="7">
    <source>
        <dbReference type="SAM" id="MobiDB-lite"/>
    </source>
</evidence>
<feature type="transmembrane region" description="Helical" evidence="8">
    <location>
        <begin position="731"/>
        <end position="750"/>
    </location>
</feature>
<feature type="transmembrane region" description="Helical" evidence="8">
    <location>
        <begin position="996"/>
        <end position="1017"/>
    </location>
</feature>
<feature type="transmembrane region" description="Helical" evidence="8">
    <location>
        <begin position="955"/>
        <end position="976"/>
    </location>
</feature>
<evidence type="ECO:0000313" key="10">
    <source>
        <dbReference type="Proteomes" id="UP000782241"/>
    </source>
</evidence>
<dbReference type="InterPro" id="IPR011701">
    <property type="entry name" value="MFS"/>
</dbReference>
<dbReference type="InterPro" id="IPR051209">
    <property type="entry name" value="FAD-bind_Monooxygenase_sf"/>
</dbReference>
<evidence type="ECO:0000256" key="6">
    <source>
        <dbReference type="ARBA" id="ARBA00023180"/>
    </source>
</evidence>
<evidence type="ECO:0000256" key="5">
    <source>
        <dbReference type="ARBA" id="ARBA00023002"/>
    </source>
</evidence>
<reference evidence="9" key="1">
    <citation type="submission" date="2021-04" db="EMBL/GenBank/DDBJ databases">
        <title>Draft genome of Fusarium avenaceum strain F156N33, isolated from an atmospheric sample in Virginia.</title>
        <authorList>
            <person name="Yang S."/>
            <person name="Vinatzer B.A."/>
            <person name="Coleman J."/>
        </authorList>
    </citation>
    <scope>NUCLEOTIDE SEQUENCE</scope>
    <source>
        <strain evidence="9">F156N33</strain>
    </source>
</reference>
<dbReference type="Proteomes" id="UP000782241">
    <property type="component" value="Unassembled WGS sequence"/>
</dbReference>
<comment type="similarity">
    <text evidence="2">Belongs to the FAD-binding monooxygenase family.</text>
</comment>
<dbReference type="InterPro" id="IPR036259">
    <property type="entry name" value="MFS_trans_sf"/>
</dbReference>
<dbReference type="Gene3D" id="3.50.50.60">
    <property type="entry name" value="FAD/NAD(P)-binding domain"/>
    <property type="match status" value="2"/>
</dbReference>
<dbReference type="InterPro" id="IPR036188">
    <property type="entry name" value="FAD/NAD-bd_sf"/>
</dbReference>
<keyword evidence="3" id="KW-0285">Flavoprotein</keyword>
<dbReference type="Pfam" id="PF00743">
    <property type="entry name" value="FMO-like"/>
    <property type="match status" value="1"/>
</dbReference>
<evidence type="ECO:0000256" key="1">
    <source>
        <dbReference type="ARBA" id="ARBA00004141"/>
    </source>
</evidence>
<evidence type="ECO:0000256" key="2">
    <source>
        <dbReference type="ARBA" id="ARBA00010139"/>
    </source>
</evidence>
<dbReference type="AlphaFoldDB" id="A0A9P7HCD2"/>
<dbReference type="InterPro" id="IPR020946">
    <property type="entry name" value="Flavin_mOase-like"/>
</dbReference>
<dbReference type="GO" id="GO:0022857">
    <property type="term" value="F:transmembrane transporter activity"/>
    <property type="evidence" value="ECO:0007669"/>
    <property type="project" value="InterPro"/>
</dbReference>
<dbReference type="PANTHER" id="PTHR42877:SF6">
    <property type="entry name" value="MONOOXYGENASE, PUTATIVE (AFU_ORTHOLOGUE AFUA_3G15050)-RELATED"/>
    <property type="match status" value="1"/>
</dbReference>
<dbReference type="GO" id="GO:0016020">
    <property type="term" value="C:membrane"/>
    <property type="evidence" value="ECO:0007669"/>
    <property type="project" value="UniProtKB-SubCell"/>
</dbReference>
<dbReference type="GO" id="GO:0050660">
    <property type="term" value="F:flavin adenine dinucleotide binding"/>
    <property type="evidence" value="ECO:0007669"/>
    <property type="project" value="InterPro"/>
</dbReference>
<gene>
    <name evidence="9" type="ORF">KAF25_009904</name>
</gene>
<dbReference type="Gene3D" id="1.20.1250.20">
    <property type="entry name" value="MFS general substrate transporter like domains"/>
    <property type="match status" value="1"/>
</dbReference>
<dbReference type="EMBL" id="JAGPUO010000001">
    <property type="protein sequence ID" value="KAG5665779.1"/>
    <property type="molecule type" value="Genomic_DNA"/>
</dbReference>
<keyword evidence="5" id="KW-0560">Oxidoreductase</keyword>
<keyword evidence="8" id="KW-1133">Transmembrane helix</keyword>
<evidence type="ECO:0000256" key="8">
    <source>
        <dbReference type="SAM" id="Phobius"/>
    </source>
</evidence>
<proteinExistence type="inferred from homology"/>
<evidence type="ECO:0000256" key="3">
    <source>
        <dbReference type="ARBA" id="ARBA00022630"/>
    </source>
</evidence>
<evidence type="ECO:0000313" key="9">
    <source>
        <dbReference type="EMBL" id="KAG5665779.1"/>
    </source>
</evidence>
<comment type="subcellular location">
    <subcellularLocation>
        <location evidence="1">Membrane</location>
        <topology evidence="1">Multi-pass membrane protein</topology>
    </subcellularLocation>
</comment>
<keyword evidence="4" id="KW-0274">FAD</keyword>
<dbReference type="SUPFAM" id="SSF103473">
    <property type="entry name" value="MFS general substrate transporter"/>
    <property type="match status" value="1"/>
</dbReference>
<protein>
    <submittedName>
        <fullName evidence="9">Uncharacterized protein</fullName>
    </submittedName>
</protein>
<feature type="transmembrane region" description="Helical" evidence="8">
    <location>
        <begin position="890"/>
        <end position="915"/>
    </location>
</feature>
<feature type="transmembrane region" description="Helical" evidence="8">
    <location>
        <begin position="799"/>
        <end position="820"/>
    </location>
</feature>
<sequence length="1114" mass="124130">MTTTAAAINSSIDNLNTEKSGFSHVSIESVENTTPIAASPVTSTDDTASTAQKDGPDVDETSPYHNPRLQLIDRFVDEPRPLRVGVIGAGLAGITAGILLPAKVPGIKLTIYEKNADVAGTWFENVYPGVRCDIASHVYQSTFAPKTDWSDRYAPGHEIREYWQSVARKFDVYKYVKLNTRVEGTTWDDKEGVWVTKLRNVQTGEETVEKNEFLLTSIGRFNAWKLPDYPGISEYKGHLRHASNWSTDFDPKDKTVAVIGNGASGIQVAANLQPIVKRLDHYARNKTWIAASWAGEERKIEAQPYTEEQKKKWAEDPDAYLAFRKDLEGLYWTRFDSFFRNSESNQKLREAFIDIMKKRLAKKPELLEHIVPDFSPNCRRLTPGPGYLEAITEDNVEYIRTRIKRFTETGIETEDGKIRDVDAVICATGANVDMVPAFPIRAHGQELGDLWKADGVYGYPYTYFGLATPDFPNLLFVHGPQATGPSGTVPHSVETQLTYFSKVLRKASREGIKSISPSKGAADDFVEYSDAFFAKTVLTDRCSSWYNGGRPGARIHGLWPGSAGHITAVRQAPRWEDWEYTYLGESKNRFAHYLGNGWTRRETDAEADQTPYLKRPEEIDLRDIHETWWSNPPFNCSSFSIAKMTVENRHDDSEIAPPPKDQLHPVKWYRSTFFNITILGLCNLSAPGIWTAMNSLGAGGAASPKLINAANALTFCLMVLSCYFSSAMVKYIGIKGALIFGTLGYAPYAAGLYTNNRFGTEWLVLLGAALCGISAGVFWMAEAAIAIAYPEPWNRGKALGYWLTYRLSGQILGGAINLGLNADRNEAGKVSYSVFLVFIALQAVGPFVALLLSKPDQVQRKDGVKVKLSIDQLPGFELKETARLFFTKKFLLIVLFIGQAVFAESVFFTYLALWFSVRSRALGSFLGGIVAVIGGNVLGSWLDRTKVSLRIRTRSSFAVIATLQGGWWIWATILVSKFRETRPTYDWVSDGFGASFAVFLFLTLGFQLNYLFLYFIIHHLAGTQDEIIRYSALLRGTESAWQAVSYGITSLPVFAEVGGVYFNFALWAVSLYPAWLVLREFGSHASPSLESPVQEVDSQKDFSASGEETDIKKL</sequence>
<keyword evidence="8" id="KW-0472">Membrane</keyword>
<evidence type="ECO:0000256" key="4">
    <source>
        <dbReference type="ARBA" id="ARBA00022827"/>
    </source>
</evidence>
<feature type="transmembrane region" description="Helical" evidence="8">
    <location>
        <begin position="705"/>
        <end position="724"/>
    </location>
</feature>
<comment type="caution">
    <text evidence="9">The sequence shown here is derived from an EMBL/GenBank/DDBJ whole genome shotgun (WGS) entry which is preliminary data.</text>
</comment>
<organism evidence="9 10">
    <name type="scientific">Fusarium avenaceum</name>
    <dbReference type="NCBI Taxonomy" id="40199"/>
    <lineage>
        <taxon>Eukaryota</taxon>
        <taxon>Fungi</taxon>
        <taxon>Dikarya</taxon>
        <taxon>Ascomycota</taxon>
        <taxon>Pezizomycotina</taxon>
        <taxon>Sordariomycetes</taxon>
        <taxon>Hypocreomycetidae</taxon>
        <taxon>Hypocreales</taxon>
        <taxon>Nectriaceae</taxon>
        <taxon>Fusarium</taxon>
        <taxon>Fusarium tricinctum species complex</taxon>
    </lineage>
</organism>
<feature type="region of interest" description="Disordered" evidence="7">
    <location>
        <begin position="1087"/>
        <end position="1114"/>
    </location>
</feature>
<dbReference type="PANTHER" id="PTHR42877">
    <property type="entry name" value="L-ORNITHINE N(5)-MONOOXYGENASE-RELATED"/>
    <property type="match status" value="1"/>
</dbReference>
<feature type="transmembrane region" description="Helical" evidence="8">
    <location>
        <begin position="762"/>
        <end position="787"/>
    </location>
</feature>
<feature type="transmembrane region" description="Helical" evidence="8">
    <location>
        <begin position="921"/>
        <end position="943"/>
    </location>
</feature>
<dbReference type="GO" id="GO:0050661">
    <property type="term" value="F:NADP binding"/>
    <property type="evidence" value="ECO:0007669"/>
    <property type="project" value="InterPro"/>
</dbReference>
<dbReference type="GO" id="GO:0004499">
    <property type="term" value="F:N,N-dimethylaniline monooxygenase activity"/>
    <property type="evidence" value="ECO:0007669"/>
    <property type="project" value="InterPro"/>
</dbReference>
<feature type="transmembrane region" description="Helical" evidence="8">
    <location>
        <begin position="832"/>
        <end position="852"/>
    </location>
</feature>
<keyword evidence="6" id="KW-0325">Glycoprotein</keyword>
<feature type="compositionally biased region" description="Polar residues" evidence="7">
    <location>
        <begin position="33"/>
        <end position="52"/>
    </location>
</feature>
<name>A0A9P7HCD2_9HYPO</name>
<dbReference type="Pfam" id="PF07690">
    <property type="entry name" value="MFS_1"/>
    <property type="match status" value="1"/>
</dbReference>